<accession>A0A165IUA6</accession>
<keyword evidence="1" id="KW-0732">Signal</keyword>
<evidence type="ECO:0000256" key="1">
    <source>
        <dbReference type="SAM" id="SignalP"/>
    </source>
</evidence>
<dbReference type="RefSeq" id="XP_018190955.1">
    <property type="nucleotide sequence ID" value="XM_018334776.1"/>
</dbReference>
<dbReference type="STRING" id="1328760.A0A165IUA6"/>
<organism evidence="2 3">
    <name type="scientific">Xylona heveae (strain CBS 132557 / TC161)</name>
    <dbReference type="NCBI Taxonomy" id="1328760"/>
    <lineage>
        <taxon>Eukaryota</taxon>
        <taxon>Fungi</taxon>
        <taxon>Dikarya</taxon>
        <taxon>Ascomycota</taxon>
        <taxon>Pezizomycotina</taxon>
        <taxon>Xylonomycetes</taxon>
        <taxon>Xylonales</taxon>
        <taxon>Xylonaceae</taxon>
        <taxon>Xylona</taxon>
    </lineage>
</organism>
<dbReference type="OMA" id="GQWRQDF"/>
<sequence length="366" mass="38923">MRKALIAAALLHGLARAAPHPQDIDFDAVDSAPSATVTGPPITAVEQPVTYNPTTASQSAAAAVTASPLAKRWEFGLFERDGVNDDCAPQPDGYGPKPTSDTTDAFITNTVFALAAVNAPTPNGYNNVFSNLQGSVSLPSYLGLYTLQSYDPLQCQQLCDAADSCYGFNIYFERDPSVNPADACPNPPSFTNIKCTLWGSHVTAQSASNMGGYRDQFQVVIAGSNGYNKKKAPPPYSGYDGPTELGGAIAAPLYTDPTTGAQVDTYIGVKFFRGAFNAGQCAAACDATEDYDRTHATGGSYKPCNFFNAYVLSKNGKALGTYCSLYTQPWDKSYSTNVGQYSGSDYYSVSQSYSYTRSVQDPGVVD</sequence>
<dbReference type="EMBL" id="KV407455">
    <property type="protein sequence ID" value="KZF25400.1"/>
    <property type="molecule type" value="Genomic_DNA"/>
</dbReference>
<keyword evidence="3" id="KW-1185">Reference proteome</keyword>
<protein>
    <recommendedName>
        <fullName evidence="4">Apple domain-containing protein</fullName>
    </recommendedName>
</protein>
<dbReference type="OrthoDB" id="271448at2759"/>
<proteinExistence type="predicted"/>
<evidence type="ECO:0000313" key="2">
    <source>
        <dbReference type="EMBL" id="KZF25400.1"/>
    </source>
</evidence>
<dbReference type="PANTHER" id="PTHR36578">
    <property type="entry name" value="CHROMOSOME 15, WHOLE GENOME SHOTGUN SEQUENCE"/>
    <property type="match status" value="1"/>
</dbReference>
<dbReference type="Proteomes" id="UP000076632">
    <property type="component" value="Unassembled WGS sequence"/>
</dbReference>
<dbReference type="InParanoid" id="A0A165IUA6"/>
<evidence type="ECO:0008006" key="4">
    <source>
        <dbReference type="Google" id="ProtNLM"/>
    </source>
</evidence>
<dbReference type="GeneID" id="28899913"/>
<gene>
    <name evidence="2" type="ORF">L228DRAFT_265869</name>
</gene>
<evidence type="ECO:0000313" key="3">
    <source>
        <dbReference type="Proteomes" id="UP000076632"/>
    </source>
</evidence>
<dbReference type="PANTHER" id="PTHR36578:SF1">
    <property type="entry name" value="APPLE DOMAIN-CONTAINING PROTEIN"/>
    <property type="match status" value="1"/>
</dbReference>
<name>A0A165IUA6_XYLHT</name>
<feature type="signal peptide" evidence="1">
    <location>
        <begin position="1"/>
        <end position="17"/>
    </location>
</feature>
<reference evidence="2 3" key="1">
    <citation type="journal article" date="2016" name="Fungal Biol.">
        <title>The genome of Xylona heveae provides a window into fungal endophytism.</title>
        <authorList>
            <person name="Gazis R."/>
            <person name="Kuo A."/>
            <person name="Riley R."/>
            <person name="LaButti K."/>
            <person name="Lipzen A."/>
            <person name="Lin J."/>
            <person name="Amirebrahimi M."/>
            <person name="Hesse C.N."/>
            <person name="Spatafora J.W."/>
            <person name="Henrissat B."/>
            <person name="Hainaut M."/>
            <person name="Grigoriev I.V."/>
            <person name="Hibbett D.S."/>
        </authorList>
    </citation>
    <scope>NUCLEOTIDE SEQUENCE [LARGE SCALE GENOMIC DNA]</scope>
    <source>
        <strain evidence="2 3">TC161</strain>
    </source>
</reference>
<dbReference type="AlphaFoldDB" id="A0A165IUA6"/>
<feature type="chain" id="PRO_5007859516" description="Apple domain-containing protein" evidence="1">
    <location>
        <begin position="18"/>
        <end position="366"/>
    </location>
</feature>